<comment type="cofactor">
    <cofactor evidence="1">
        <name>[4Fe-4S] cluster</name>
        <dbReference type="ChEBI" id="CHEBI:49883"/>
    </cofactor>
</comment>
<dbReference type="PANTHER" id="PTHR43787">
    <property type="entry name" value="FEMO COFACTOR BIOSYNTHESIS PROTEIN NIFB-RELATED"/>
    <property type="match status" value="1"/>
</dbReference>
<dbReference type="Pfam" id="PF04055">
    <property type="entry name" value="Radical_SAM"/>
    <property type="match status" value="1"/>
</dbReference>
<feature type="domain" description="Radical SAM core" evidence="7">
    <location>
        <begin position="1"/>
        <end position="206"/>
    </location>
</feature>
<dbReference type="PANTHER" id="PTHR43787:SF10">
    <property type="entry name" value="COFACTOR MODIFYING PROTEIN"/>
    <property type="match status" value="1"/>
</dbReference>
<dbReference type="CDD" id="cd01335">
    <property type="entry name" value="Radical_SAM"/>
    <property type="match status" value="1"/>
</dbReference>
<dbReference type="HOGENOM" id="CLU_009273_1_4_9"/>
<name>F2JKV5_CELLD</name>
<evidence type="ECO:0000259" key="7">
    <source>
        <dbReference type="PROSITE" id="PS51918"/>
    </source>
</evidence>
<dbReference type="GO" id="GO:0003824">
    <property type="term" value="F:catalytic activity"/>
    <property type="evidence" value="ECO:0007669"/>
    <property type="project" value="InterPro"/>
</dbReference>
<dbReference type="GO" id="GO:0046872">
    <property type="term" value="F:metal ion binding"/>
    <property type="evidence" value="ECO:0007669"/>
    <property type="project" value="UniProtKB-KW"/>
</dbReference>
<proteinExistence type="predicted"/>
<dbReference type="KEGG" id="cle:Clole_1633"/>
<dbReference type="PROSITE" id="PS51918">
    <property type="entry name" value="RADICAL_SAM"/>
    <property type="match status" value="1"/>
</dbReference>
<keyword evidence="2" id="KW-0004">4Fe-4S</keyword>
<dbReference type="InterPro" id="IPR007197">
    <property type="entry name" value="rSAM"/>
</dbReference>
<dbReference type="Gene3D" id="3.20.20.70">
    <property type="entry name" value="Aldolase class I"/>
    <property type="match status" value="1"/>
</dbReference>
<accession>F2JKV5</accession>
<evidence type="ECO:0000256" key="4">
    <source>
        <dbReference type="ARBA" id="ARBA00022723"/>
    </source>
</evidence>
<dbReference type="STRING" id="642492.Clole_1633"/>
<evidence type="ECO:0000256" key="2">
    <source>
        <dbReference type="ARBA" id="ARBA00022485"/>
    </source>
</evidence>
<dbReference type="Proteomes" id="UP000008467">
    <property type="component" value="Chromosome"/>
</dbReference>
<gene>
    <name evidence="8" type="ordered locus">Clole_1633</name>
</gene>
<dbReference type="eggNOG" id="COG0535">
    <property type="taxonomic scope" value="Bacteria"/>
</dbReference>
<dbReference type="AlphaFoldDB" id="F2JKV5"/>
<evidence type="ECO:0000256" key="6">
    <source>
        <dbReference type="ARBA" id="ARBA00023014"/>
    </source>
</evidence>
<keyword evidence="5" id="KW-0408">Iron</keyword>
<dbReference type="SFLD" id="SFLDS00029">
    <property type="entry name" value="Radical_SAM"/>
    <property type="match status" value="1"/>
</dbReference>
<dbReference type="InterPro" id="IPR000385">
    <property type="entry name" value="MoaA_NifB_PqqE_Fe-S-bd_CS"/>
</dbReference>
<sequence length="293" mass="33862">MKRFKKVYIEITNSCNLSCDFCPKTKRTLKYNEVKEFQHILKTIKPYTDYIYLHLMGEPTTHPELRTYLELSRQAGLKVNLTTNGTLLKKVENILLASPALRQINISLHSFEGNKQVRNIDEYLDTVIQFILRMIASTRVICSIRLWNMDDELLKGKNELNQHILDKLQDGLEAEIDIKEALKEKNGIKLRKQVYLNMAKKFEWPDQDKEHLGDEVFCYGLRDQIGILVDGTVVPCCLDSEGHINLGNIFETSLEDIINSPRATALYKGFSERTAVESLCKKCGYASRYHRIK</sequence>
<keyword evidence="3" id="KW-0949">S-adenosyl-L-methionine</keyword>
<dbReference type="EMBL" id="CP002582">
    <property type="protein sequence ID" value="ADZ83358.1"/>
    <property type="molecule type" value="Genomic_DNA"/>
</dbReference>
<keyword evidence="9" id="KW-1185">Reference proteome</keyword>
<dbReference type="RefSeq" id="WP_013656655.1">
    <property type="nucleotide sequence ID" value="NC_015275.1"/>
</dbReference>
<reference evidence="8 9" key="1">
    <citation type="journal article" date="2011" name="J. Bacteriol.">
        <title>Complete genome sequence of the cellulose-degrading bacterium Cellulosilyticum lentocellum.</title>
        <authorList>
            <consortium name="US DOE Joint Genome Institute"/>
            <person name="Miller D.A."/>
            <person name="Suen G."/>
            <person name="Bruce D."/>
            <person name="Copeland A."/>
            <person name="Cheng J.F."/>
            <person name="Detter C."/>
            <person name="Goodwin L.A."/>
            <person name="Han C.S."/>
            <person name="Hauser L.J."/>
            <person name="Land M.L."/>
            <person name="Lapidus A."/>
            <person name="Lucas S."/>
            <person name="Meincke L."/>
            <person name="Pitluck S."/>
            <person name="Tapia R."/>
            <person name="Teshima H."/>
            <person name="Woyke T."/>
            <person name="Fox B.G."/>
            <person name="Angert E.R."/>
            <person name="Currie C.R."/>
        </authorList>
    </citation>
    <scope>NUCLEOTIDE SEQUENCE [LARGE SCALE GENOMIC DNA]</scope>
    <source>
        <strain evidence="9">ATCC 49066 / DSM 5427 / NCIMB 11756 / RHM5</strain>
    </source>
</reference>
<evidence type="ECO:0000313" key="9">
    <source>
        <dbReference type="Proteomes" id="UP000008467"/>
    </source>
</evidence>
<dbReference type="SUPFAM" id="SSF102114">
    <property type="entry name" value="Radical SAM enzymes"/>
    <property type="match status" value="1"/>
</dbReference>
<dbReference type="InterPro" id="IPR023885">
    <property type="entry name" value="4Fe4S-binding_SPASM_dom"/>
</dbReference>
<dbReference type="PROSITE" id="PS01305">
    <property type="entry name" value="MOAA_NIFB_PQQE"/>
    <property type="match status" value="1"/>
</dbReference>
<dbReference type="InterPro" id="IPR013785">
    <property type="entry name" value="Aldolase_TIM"/>
</dbReference>
<evidence type="ECO:0000256" key="3">
    <source>
        <dbReference type="ARBA" id="ARBA00022691"/>
    </source>
</evidence>
<dbReference type="CDD" id="cd21122">
    <property type="entry name" value="SPASM_rSAM"/>
    <property type="match status" value="1"/>
</dbReference>
<evidence type="ECO:0000256" key="1">
    <source>
        <dbReference type="ARBA" id="ARBA00001966"/>
    </source>
</evidence>
<dbReference type="SFLD" id="SFLDG01067">
    <property type="entry name" value="SPASM/twitch_domain_containing"/>
    <property type="match status" value="1"/>
</dbReference>
<dbReference type="Pfam" id="PF13186">
    <property type="entry name" value="SPASM"/>
    <property type="match status" value="1"/>
</dbReference>
<organism evidence="8 9">
    <name type="scientific">Cellulosilyticum lentocellum (strain ATCC 49066 / DSM 5427 / NCIMB 11756 / RHM5)</name>
    <name type="common">Clostridium lentocellum</name>
    <dbReference type="NCBI Taxonomy" id="642492"/>
    <lineage>
        <taxon>Bacteria</taxon>
        <taxon>Bacillati</taxon>
        <taxon>Bacillota</taxon>
        <taxon>Clostridia</taxon>
        <taxon>Lachnospirales</taxon>
        <taxon>Cellulosilyticaceae</taxon>
        <taxon>Cellulosilyticum</taxon>
    </lineage>
</organism>
<keyword evidence="4" id="KW-0479">Metal-binding</keyword>
<keyword evidence="6" id="KW-0411">Iron-sulfur</keyword>
<evidence type="ECO:0000256" key="5">
    <source>
        <dbReference type="ARBA" id="ARBA00023004"/>
    </source>
</evidence>
<dbReference type="InterPro" id="IPR058240">
    <property type="entry name" value="rSAM_sf"/>
</dbReference>
<dbReference type="GO" id="GO:0051539">
    <property type="term" value="F:4 iron, 4 sulfur cluster binding"/>
    <property type="evidence" value="ECO:0007669"/>
    <property type="project" value="UniProtKB-KW"/>
</dbReference>
<protein>
    <submittedName>
        <fullName evidence="8">Radical SAM domain protein</fullName>
    </submittedName>
</protein>
<evidence type="ECO:0000313" key="8">
    <source>
        <dbReference type="EMBL" id="ADZ83358.1"/>
    </source>
</evidence>